<reference evidence="1" key="1">
    <citation type="journal article" date="2021" name="Proc. Natl. Acad. Sci. U.S.A.">
        <title>A Catalog of Tens of Thousands of Viruses from Human Metagenomes Reveals Hidden Associations with Chronic Diseases.</title>
        <authorList>
            <person name="Tisza M.J."/>
            <person name="Buck C.B."/>
        </authorList>
    </citation>
    <scope>NUCLEOTIDE SEQUENCE</scope>
    <source>
        <strain evidence="1">CtgXL3</strain>
    </source>
</reference>
<accession>A0A8S5QQF7</accession>
<evidence type="ECO:0000313" key="1">
    <source>
        <dbReference type="EMBL" id="DAE21511.1"/>
    </source>
</evidence>
<organism evidence="1">
    <name type="scientific">Myoviridae sp. ctgXL3</name>
    <dbReference type="NCBI Taxonomy" id="2826681"/>
    <lineage>
        <taxon>Viruses</taxon>
        <taxon>Duplodnaviria</taxon>
        <taxon>Heunggongvirae</taxon>
        <taxon>Uroviricota</taxon>
        <taxon>Caudoviricetes</taxon>
    </lineage>
</organism>
<protein>
    <submittedName>
        <fullName evidence="1">Uncharacterized protein</fullName>
    </submittedName>
</protein>
<proteinExistence type="predicted"/>
<name>A0A8S5QQF7_9CAUD</name>
<dbReference type="EMBL" id="BK015712">
    <property type="protein sequence ID" value="DAE21511.1"/>
    <property type="molecule type" value="Genomic_DNA"/>
</dbReference>
<sequence length="141" mass="16347">MAVYAYEKEKIPKEKAEVYKSQLRSFYGSLENAINYRVCSLDYSVIDKGIINCVNTFNQHGLHTIYSCSGHSETDSAYVVFATYVTREKIEREFELLGIKKGVYKIERKSLFQGEVTTLKVTIPPDSKDYFYICSFPKHRK</sequence>